<name>A0A3E1NGK1_9BACT</name>
<organism evidence="1 2">
    <name type="scientific">Deminuibacter soli</name>
    <dbReference type="NCBI Taxonomy" id="2291815"/>
    <lineage>
        <taxon>Bacteria</taxon>
        <taxon>Pseudomonadati</taxon>
        <taxon>Bacteroidota</taxon>
        <taxon>Chitinophagia</taxon>
        <taxon>Chitinophagales</taxon>
        <taxon>Chitinophagaceae</taxon>
        <taxon>Deminuibacter</taxon>
    </lineage>
</organism>
<sequence>MLAMKMKEIIYLCISAALMTRCGNVEMPKQRMLHRTTGEVRLVDSLEAARRAVAAFNNSVANCKDSIVKYNLVSVNDTCLKYIYVMNGSSRLRYRDSLFVSQCTIKLTGFEKKDNNICQLQYTVFICDSVPIIADLTDEAIVPMIHTAAYSLTEKKISRIYVGQETAYMKERDLEKAYQYALSDKSKQAFFPSHYQQLDPEFIRLYPLNIK</sequence>
<reference evidence="1 2" key="1">
    <citation type="submission" date="2018-08" db="EMBL/GenBank/DDBJ databases">
        <title>Chitinophagaceae sp. K23C18032701, a novel bacterium isolated from forest soil.</title>
        <authorList>
            <person name="Wang C."/>
        </authorList>
    </citation>
    <scope>NUCLEOTIDE SEQUENCE [LARGE SCALE GENOMIC DNA]</scope>
    <source>
        <strain evidence="1 2">K23C18032701</strain>
    </source>
</reference>
<evidence type="ECO:0000313" key="2">
    <source>
        <dbReference type="Proteomes" id="UP000261284"/>
    </source>
</evidence>
<dbReference type="Proteomes" id="UP000261284">
    <property type="component" value="Unassembled WGS sequence"/>
</dbReference>
<accession>A0A3E1NGK1</accession>
<keyword evidence="2" id="KW-1185">Reference proteome</keyword>
<gene>
    <name evidence="1" type="ORF">DXN05_18205</name>
</gene>
<comment type="caution">
    <text evidence="1">The sequence shown here is derived from an EMBL/GenBank/DDBJ whole genome shotgun (WGS) entry which is preliminary data.</text>
</comment>
<protein>
    <submittedName>
        <fullName evidence="1">Uncharacterized protein</fullName>
    </submittedName>
</protein>
<dbReference type="EMBL" id="QTJU01000007">
    <property type="protein sequence ID" value="RFM26918.1"/>
    <property type="molecule type" value="Genomic_DNA"/>
</dbReference>
<proteinExistence type="predicted"/>
<dbReference type="AlphaFoldDB" id="A0A3E1NGK1"/>
<evidence type="ECO:0000313" key="1">
    <source>
        <dbReference type="EMBL" id="RFM26918.1"/>
    </source>
</evidence>